<dbReference type="AlphaFoldDB" id="A0A1G1W9T6"/>
<proteinExistence type="predicted"/>
<keyword evidence="1" id="KW-0812">Transmembrane</keyword>
<feature type="transmembrane region" description="Helical" evidence="1">
    <location>
        <begin position="28"/>
        <end position="53"/>
    </location>
</feature>
<organism evidence="2 3">
    <name type="scientific">Candidatus Woykebacteria bacterium RBG_13_40_7b</name>
    <dbReference type="NCBI Taxonomy" id="1802594"/>
    <lineage>
        <taxon>Bacteria</taxon>
        <taxon>Candidatus Woykeibacteriota</taxon>
    </lineage>
</organism>
<name>A0A1G1W9T6_9BACT</name>
<dbReference type="Pfam" id="PF18910">
    <property type="entry name" value="DUF5665"/>
    <property type="match status" value="1"/>
</dbReference>
<evidence type="ECO:0000256" key="1">
    <source>
        <dbReference type="SAM" id="Phobius"/>
    </source>
</evidence>
<sequence>MEQEKAEFKGGLKVLMPQSYWRIISSNFLGGIAWGLGTVFGATLILALILYILSGLVSAPLIGDFITNIIENVTIPAK</sequence>
<keyword evidence="1" id="KW-1133">Transmembrane helix</keyword>
<evidence type="ECO:0000313" key="3">
    <source>
        <dbReference type="Proteomes" id="UP000177103"/>
    </source>
</evidence>
<reference evidence="2 3" key="1">
    <citation type="journal article" date="2016" name="Nat. Commun.">
        <title>Thousands of microbial genomes shed light on interconnected biogeochemical processes in an aquifer system.</title>
        <authorList>
            <person name="Anantharaman K."/>
            <person name="Brown C.T."/>
            <person name="Hug L.A."/>
            <person name="Sharon I."/>
            <person name="Castelle C.J."/>
            <person name="Probst A.J."/>
            <person name="Thomas B.C."/>
            <person name="Singh A."/>
            <person name="Wilkins M.J."/>
            <person name="Karaoz U."/>
            <person name="Brodie E.L."/>
            <person name="Williams K.H."/>
            <person name="Hubbard S.S."/>
            <person name="Banfield J.F."/>
        </authorList>
    </citation>
    <scope>NUCLEOTIDE SEQUENCE [LARGE SCALE GENOMIC DNA]</scope>
</reference>
<dbReference type="EMBL" id="MHCQ01000027">
    <property type="protein sequence ID" value="OGY24401.1"/>
    <property type="molecule type" value="Genomic_DNA"/>
</dbReference>
<keyword evidence="1" id="KW-0472">Membrane</keyword>
<comment type="caution">
    <text evidence="2">The sequence shown here is derived from an EMBL/GenBank/DDBJ whole genome shotgun (WGS) entry which is preliminary data.</text>
</comment>
<evidence type="ECO:0000313" key="2">
    <source>
        <dbReference type="EMBL" id="OGY24401.1"/>
    </source>
</evidence>
<gene>
    <name evidence="2" type="ORF">A2Y57_00920</name>
</gene>
<dbReference type="Proteomes" id="UP000177103">
    <property type="component" value="Unassembled WGS sequence"/>
</dbReference>
<protein>
    <submittedName>
        <fullName evidence="2">Uncharacterized protein</fullName>
    </submittedName>
</protein>
<dbReference type="InterPro" id="IPR043723">
    <property type="entry name" value="DUF5665"/>
</dbReference>
<accession>A0A1G1W9T6</accession>